<feature type="chain" id="PRO_5047003431" evidence="5">
    <location>
        <begin position="20"/>
        <end position="408"/>
    </location>
</feature>
<dbReference type="InterPro" id="IPR014353">
    <property type="entry name" value="Membr-bd_ADH_cyt_c"/>
</dbReference>
<feature type="domain" description="Cytochrome c" evidence="6">
    <location>
        <begin position="28"/>
        <end position="131"/>
    </location>
</feature>
<dbReference type="InterPro" id="IPR036909">
    <property type="entry name" value="Cyt_c-like_dom_sf"/>
</dbReference>
<evidence type="ECO:0000313" key="7">
    <source>
        <dbReference type="EMBL" id="BCD86631.1"/>
    </source>
</evidence>
<feature type="domain" description="Cytochrome c" evidence="6">
    <location>
        <begin position="297"/>
        <end position="387"/>
    </location>
</feature>
<keyword evidence="5" id="KW-0732">Signal</keyword>
<sequence>MMKALLIAAGLLLPLAATAAPEAPADKALIERGRYISRAADCVACHSIEGSAPYAGGLPLESPFGTIYGTNISPDKEHGIGNYTADDLYRALTQGEKPDGSKLYPAMPYTSYHLITREDSDALYAYLMSREPIPKASPQTSLTFPFNLRFGLAFWNMLYKNRVQMQPAEGKSEAWQRGQYLVEALGHCGECHTPRNALGALQQDQRMEGGVLLGYLAPSLKAEALAARGWTTDDLATFLKHGISGQGSVFNEMYPVLHHSLQYLPEVDHQAMAVFLMGDQPPAPATIATRPLAELTASGQAGRQEYLNLCAGCHGAEGQGIPHVAVAMAGNTTLRQEDSRNLLRVIDDGIREQQFTGFERMQPMPGFLHDLDDARMRDLLNYLRQTWGGSPGDIGMESVSQLRSEKVH</sequence>
<organism evidence="7 8">
    <name type="scientific">Pseudomonas solani</name>
    <dbReference type="NCBI Taxonomy" id="2731552"/>
    <lineage>
        <taxon>Bacteria</taxon>
        <taxon>Pseudomonadati</taxon>
        <taxon>Pseudomonadota</taxon>
        <taxon>Gammaproteobacteria</taxon>
        <taxon>Pseudomonadales</taxon>
        <taxon>Pseudomonadaceae</taxon>
        <taxon>Pseudomonas</taxon>
    </lineage>
</organism>
<dbReference type="Pfam" id="PF00034">
    <property type="entry name" value="Cytochrom_C"/>
    <property type="match status" value="2"/>
</dbReference>
<evidence type="ECO:0000259" key="6">
    <source>
        <dbReference type="PROSITE" id="PS51007"/>
    </source>
</evidence>
<name>A0ABN6BW82_9PSED</name>
<protein>
    <submittedName>
        <fullName evidence="7">Cytochrome c</fullName>
    </submittedName>
</protein>
<evidence type="ECO:0000256" key="1">
    <source>
        <dbReference type="ARBA" id="ARBA00022617"/>
    </source>
</evidence>
<dbReference type="EMBL" id="AP023081">
    <property type="protein sequence ID" value="BCD86631.1"/>
    <property type="molecule type" value="Genomic_DNA"/>
</dbReference>
<reference evidence="7" key="1">
    <citation type="submission" date="2020-05" db="EMBL/GenBank/DDBJ databases">
        <title>Complete genome sequence of Pseudomonas sp. Sm006.</title>
        <authorList>
            <person name="Takeuchi K."/>
            <person name="Someya N."/>
        </authorList>
    </citation>
    <scope>NUCLEOTIDE SEQUENCE</scope>
    <source>
        <strain evidence="7">Sm006</strain>
    </source>
</reference>
<keyword evidence="8" id="KW-1185">Reference proteome</keyword>
<dbReference type="InterPro" id="IPR009056">
    <property type="entry name" value="Cyt_c-like_dom"/>
</dbReference>
<evidence type="ECO:0000256" key="3">
    <source>
        <dbReference type="ARBA" id="ARBA00023004"/>
    </source>
</evidence>
<evidence type="ECO:0000256" key="5">
    <source>
        <dbReference type="SAM" id="SignalP"/>
    </source>
</evidence>
<proteinExistence type="predicted"/>
<evidence type="ECO:0000256" key="4">
    <source>
        <dbReference type="PROSITE-ProRule" id="PRU00433"/>
    </source>
</evidence>
<gene>
    <name evidence="7" type="ORF">PSm6_30380</name>
</gene>
<dbReference type="PIRSF" id="PIRSF000018">
    <property type="entry name" value="Mb_ADH_cyt_c"/>
    <property type="match status" value="1"/>
</dbReference>
<dbReference type="Proteomes" id="UP001064896">
    <property type="component" value="Chromosome"/>
</dbReference>
<keyword evidence="1 4" id="KW-0349">Heme</keyword>
<keyword evidence="3 4" id="KW-0408">Iron</keyword>
<dbReference type="Gene3D" id="1.10.760.10">
    <property type="entry name" value="Cytochrome c-like domain"/>
    <property type="match status" value="2"/>
</dbReference>
<feature type="signal peptide" evidence="5">
    <location>
        <begin position="1"/>
        <end position="19"/>
    </location>
</feature>
<dbReference type="InterPro" id="IPR051459">
    <property type="entry name" value="Cytochrome_c-type_DH"/>
</dbReference>
<dbReference type="PANTHER" id="PTHR35008:SF4">
    <property type="entry name" value="BLL4482 PROTEIN"/>
    <property type="match status" value="1"/>
</dbReference>
<dbReference type="SUPFAM" id="SSF46626">
    <property type="entry name" value="Cytochrome c"/>
    <property type="match status" value="3"/>
</dbReference>
<keyword evidence="2 4" id="KW-0479">Metal-binding</keyword>
<evidence type="ECO:0000256" key="2">
    <source>
        <dbReference type="ARBA" id="ARBA00022723"/>
    </source>
</evidence>
<evidence type="ECO:0000313" key="8">
    <source>
        <dbReference type="Proteomes" id="UP001064896"/>
    </source>
</evidence>
<dbReference type="PROSITE" id="PS51007">
    <property type="entry name" value="CYTC"/>
    <property type="match status" value="2"/>
</dbReference>
<dbReference type="PANTHER" id="PTHR35008">
    <property type="entry name" value="BLL4482 PROTEIN-RELATED"/>
    <property type="match status" value="1"/>
</dbReference>
<accession>A0ABN6BW82</accession>